<gene>
    <name evidence="1" type="ORF">FRUB_07221</name>
</gene>
<protein>
    <submittedName>
        <fullName evidence="1">Uncharacterized protein</fullName>
    </submittedName>
</protein>
<dbReference type="AlphaFoldDB" id="A0A225D963"/>
<organism evidence="1 2">
    <name type="scientific">Fimbriiglobus ruber</name>
    <dbReference type="NCBI Taxonomy" id="1908690"/>
    <lineage>
        <taxon>Bacteria</taxon>
        <taxon>Pseudomonadati</taxon>
        <taxon>Planctomycetota</taxon>
        <taxon>Planctomycetia</taxon>
        <taxon>Gemmatales</taxon>
        <taxon>Gemmataceae</taxon>
        <taxon>Fimbriiglobus</taxon>
    </lineage>
</organism>
<keyword evidence="2" id="KW-1185">Reference proteome</keyword>
<evidence type="ECO:0000313" key="2">
    <source>
        <dbReference type="Proteomes" id="UP000214646"/>
    </source>
</evidence>
<comment type="caution">
    <text evidence="1">The sequence shown here is derived from an EMBL/GenBank/DDBJ whole genome shotgun (WGS) entry which is preliminary data.</text>
</comment>
<name>A0A225D963_9BACT</name>
<proteinExistence type="predicted"/>
<sequence length="51" mass="5658">MPNRAMVIVLARRSANFTHRIATARAPGTTRTIGQPGWVLRLRRVEGRSSA</sequence>
<dbReference type="Proteomes" id="UP000214646">
    <property type="component" value="Unassembled WGS sequence"/>
</dbReference>
<dbReference type="EMBL" id="NIDE01000014">
    <property type="protein sequence ID" value="OWK38101.1"/>
    <property type="molecule type" value="Genomic_DNA"/>
</dbReference>
<evidence type="ECO:0000313" key="1">
    <source>
        <dbReference type="EMBL" id="OWK38101.1"/>
    </source>
</evidence>
<accession>A0A225D963</accession>
<reference evidence="2" key="1">
    <citation type="submission" date="2017-06" db="EMBL/GenBank/DDBJ databases">
        <title>Genome analysis of Fimbriiglobus ruber SP5, the first member of the order Planctomycetales with confirmed chitinolytic capability.</title>
        <authorList>
            <person name="Ravin N.V."/>
            <person name="Rakitin A.L."/>
            <person name="Ivanova A.A."/>
            <person name="Beletsky A.V."/>
            <person name="Kulichevskaya I.S."/>
            <person name="Mardanov A.V."/>
            <person name="Dedysh S.N."/>
        </authorList>
    </citation>
    <scope>NUCLEOTIDE SEQUENCE [LARGE SCALE GENOMIC DNA]</scope>
    <source>
        <strain evidence="2">SP5</strain>
    </source>
</reference>